<dbReference type="PANTHER" id="PTHR11265:SF0">
    <property type="entry name" value="12S RRNA N4-METHYLCYTIDINE METHYLTRANSFERASE"/>
    <property type="match status" value="1"/>
</dbReference>
<name>A0ABN6CXK2_9GAMM</name>
<dbReference type="Proteomes" id="UP001054820">
    <property type="component" value="Chromosome"/>
</dbReference>
<dbReference type="SUPFAM" id="SSF81799">
    <property type="entry name" value="Putative methyltransferase TM0872, insert domain"/>
    <property type="match status" value="1"/>
</dbReference>
<dbReference type="GO" id="GO:0008168">
    <property type="term" value="F:methyltransferase activity"/>
    <property type="evidence" value="ECO:0007669"/>
    <property type="project" value="UniProtKB-KW"/>
</dbReference>
<dbReference type="InterPro" id="IPR029063">
    <property type="entry name" value="SAM-dependent_MTases_sf"/>
</dbReference>
<sequence>MTEQTSNVDSQETHFSVLLNESLDGLNIKPDGVYIDGTFGRGGHSNALLKRLGENGRLIAIDQDPEAIEYAKQHIHDSRFEIQYGSFEDVKAFCEARGLVGKVDGLLLDLGVSSPQLDDAERGFSFMREGPLDMRMNPEVGLSAKDWLKQVDEKTLKLVLQNYGEERFSGRIAREIKEASERDELQTTLDLADLVKRVSPKTEKNKHPATRTFQAIRIAVNRELDVLKNVLESAVEILAPGGRFSVISFHSLEDRIVKVFIRDQSMIKDLFPDSPIQIEVIEPVLKKIGKPIFPSTEECKQNSRSRSAVLRIAEKL</sequence>
<evidence type="ECO:0000256" key="3">
    <source>
        <dbReference type="ARBA" id="ARBA00022603"/>
    </source>
</evidence>
<dbReference type="PANTHER" id="PTHR11265">
    <property type="entry name" value="S-ADENOSYL-METHYLTRANSFERASE MRAW"/>
    <property type="match status" value="1"/>
</dbReference>
<feature type="binding site" evidence="6">
    <location>
        <position position="116"/>
    </location>
    <ligand>
        <name>S-adenosyl-L-methionine</name>
        <dbReference type="ChEBI" id="CHEBI:59789"/>
    </ligand>
</feature>
<keyword evidence="3 6" id="KW-0489">Methyltransferase</keyword>
<feature type="binding site" evidence="6">
    <location>
        <position position="109"/>
    </location>
    <ligand>
        <name>S-adenosyl-L-methionine</name>
        <dbReference type="ChEBI" id="CHEBI:59789"/>
    </ligand>
</feature>
<dbReference type="EC" id="2.1.1.199" evidence="6"/>
<feature type="binding site" evidence="6">
    <location>
        <position position="62"/>
    </location>
    <ligand>
        <name>S-adenosyl-L-methionine</name>
        <dbReference type="ChEBI" id="CHEBI:59789"/>
    </ligand>
</feature>
<comment type="catalytic activity">
    <reaction evidence="6">
        <text>cytidine(1402) in 16S rRNA + S-adenosyl-L-methionine = N(4)-methylcytidine(1402) in 16S rRNA + S-adenosyl-L-homocysteine + H(+)</text>
        <dbReference type="Rhea" id="RHEA:42928"/>
        <dbReference type="Rhea" id="RHEA-COMP:10286"/>
        <dbReference type="Rhea" id="RHEA-COMP:10287"/>
        <dbReference type="ChEBI" id="CHEBI:15378"/>
        <dbReference type="ChEBI" id="CHEBI:57856"/>
        <dbReference type="ChEBI" id="CHEBI:59789"/>
        <dbReference type="ChEBI" id="CHEBI:74506"/>
        <dbReference type="ChEBI" id="CHEBI:82748"/>
        <dbReference type="EC" id="2.1.1.199"/>
    </reaction>
</comment>
<dbReference type="PIRSF" id="PIRSF004486">
    <property type="entry name" value="MraW"/>
    <property type="match status" value="1"/>
</dbReference>
<dbReference type="HAMAP" id="MF_01007">
    <property type="entry name" value="16SrRNA_methyltr_H"/>
    <property type="match status" value="1"/>
</dbReference>
<evidence type="ECO:0000313" key="8">
    <source>
        <dbReference type="Proteomes" id="UP001054820"/>
    </source>
</evidence>
<accession>A0ABN6CXK2</accession>
<dbReference type="EMBL" id="AP024202">
    <property type="protein sequence ID" value="BCN93877.1"/>
    <property type="molecule type" value="Genomic_DNA"/>
</dbReference>
<feature type="binding site" evidence="6">
    <location>
        <position position="87"/>
    </location>
    <ligand>
        <name>S-adenosyl-L-methionine</name>
        <dbReference type="ChEBI" id="CHEBI:59789"/>
    </ligand>
</feature>
<dbReference type="InterPro" id="IPR023397">
    <property type="entry name" value="SAM-dep_MeTrfase_MraW_recog"/>
</dbReference>
<evidence type="ECO:0000256" key="4">
    <source>
        <dbReference type="ARBA" id="ARBA00022679"/>
    </source>
</evidence>
<proteinExistence type="inferred from homology"/>
<comment type="subcellular location">
    <subcellularLocation>
        <location evidence="6">Cytoplasm</location>
    </subcellularLocation>
</comment>
<keyword evidence="2 6" id="KW-0698">rRNA processing</keyword>
<dbReference type="Pfam" id="PF01795">
    <property type="entry name" value="Methyltransf_5"/>
    <property type="match status" value="1"/>
</dbReference>
<dbReference type="Gene3D" id="1.10.150.170">
    <property type="entry name" value="Putative methyltransferase TM0872, insert domain"/>
    <property type="match status" value="1"/>
</dbReference>
<dbReference type="GO" id="GO:0032259">
    <property type="term" value="P:methylation"/>
    <property type="evidence" value="ECO:0007669"/>
    <property type="project" value="UniProtKB-KW"/>
</dbReference>
<dbReference type="NCBIfam" id="TIGR00006">
    <property type="entry name" value="16S rRNA (cytosine(1402)-N(4))-methyltransferase RsmH"/>
    <property type="match status" value="1"/>
</dbReference>
<protein>
    <recommendedName>
        <fullName evidence="6">Ribosomal RNA small subunit methyltransferase H</fullName>
        <ecNumber evidence="6">2.1.1.199</ecNumber>
    </recommendedName>
    <alternativeName>
        <fullName evidence="6">16S rRNA m(4)C1402 methyltransferase</fullName>
    </alternativeName>
    <alternativeName>
        <fullName evidence="6">rRNA (cytosine-N(4)-)-methyltransferase RsmH</fullName>
    </alternativeName>
</protein>
<comment type="similarity">
    <text evidence="1 6">Belongs to the methyltransferase superfamily. RsmH family.</text>
</comment>
<keyword evidence="5 6" id="KW-0949">S-adenosyl-L-methionine</keyword>
<keyword evidence="8" id="KW-1185">Reference proteome</keyword>
<organism evidence="7 8">
    <name type="scientific">Thiomicrorhabdus immobilis</name>
    <dbReference type="NCBI Taxonomy" id="2791037"/>
    <lineage>
        <taxon>Bacteria</taxon>
        <taxon>Pseudomonadati</taxon>
        <taxon>Pseudomonadota</taxon>
        <taxon>Gammaproteobacteria</taxon>
        <taxon>Thiotrichales</taxon>
        <taxon>Piscirickettsiaceae</taxon>
        <taxon>Thiomicrorhabdus</taxon>
    </lineage>
</organism>
<keyword evidence="4 6" id="KW-0808">Transferase</keyword>
<gene>
    <name evidence="6 7" type="primary">rsmH</name>
    <name evidence="7" type="ORF">THMIRHAM_16620</name>
</gene>
<feature type="binding site" evidence="6">
    <location>
        <begin position="42"/>
        <end position="44"/>
    </location>
    <ligand>
        <name>S-adenosyl-L-methionine</name>
        <dbReference type="ChEBI" id="CHEBI:59789"/>
    </ligand>
</feature>
<dbReference type="Gene3D" id="3.40.50.150">
    <property type="entry name" value="Vaccinia Virus protein VP39"/>
    <property type="match status" value="1"/>
</dbReference>
<evidence type="ECO:0000256" key="2">
    <source>
        <dbReference type="ARBA" id="ARBA00022552"/>
    </source>
</evidence>
<reference evidence="7" key="1">
    <citation type="journal article" date="2022" name="Arch. Microbiol.">
        <title>Thiomicrorhabdus immobilis sp. nov., a mesophilic sulfur-oxidizing bacterium isolated from sediment of a brackish lake in northern Japan.</title>
        <authorList>
            <person name="Kojima H."/>
            <person name="Mochizuki J."/>
            <person name="Kanda M."/>
            <person name="Watanabe T."/>
            <person name="Fukui M."/>
        </authorList>
    </citation>
    <scope>NUCLEOTIDE SEQUENCE</scope>
    <source>
        <strain evidence="7">Am19</strain>
    </source>
</reference>
<dbReference type="InterPro" id="IPR002903">
    <property type="entry name" value="RsmH"/>
</dbReference>
<dbReference type="SUPFAM" id="SSF53335">
    <property type="entry name" value="S-adenosyl-L-methionine-dependent methyltransferases"/>
    <property type="match status" value="1"/>
</dbReference>
<keyword evidence="6" id="KW-0963">Cytoplasm</keyword>
<evidence type="ECO:0000256" key="1">
    <source>
        <dbReference type="ARBA" id="ARBA00010396"/>
    </source>
</evidence>
<dbReference type="RefSeq" id="WP_237261337.1">
    <property type="nucleotide sequence ID" value="NZ_AP024202.1"/>
</dbReference>
<evidence type="ECO:0000256" key="6">
    <source>
        <dbReference type="HAMAP-Rule" id="MF_01007"/>
    </source>
</evidence>
<evidence type="ECO:0000313" key="7">
    <source>
        <dbReference type="EMBL" id="BCN93877.1"/>
    </source>
</evidence>
<comment type="function">
    <text evidence="6">Specifically methylates the N4 position of cytidine in position 1402 (C1402) of 16S rRNA.</text>
</comment>
<evidence type="ECO:0000256" key="5">
    <source>
        <dbReference type="ARBA" id="ARBA00022691"/>
    </source>
</evidence>